<evidence type="ECO:0000313" key="1">
    <source>
        <dbReference type="EMBL" id="ACF05178.1"/>
    </source>
</evidence>
<proteinExistence type="predicted"/>
<dbReference type="RefSeq" id="YP_002003439.1">
    <property type="nucleotide sequence ID" value="NC_011039.1"/>
</dbReference>
<organism evidence="1 2">
    <name type="scientific">Mycobacterium phage Predator</name>
    <dbReference type="NCBI Taxonomy" id="543153"/>
    <lineage>
        <taxon>Viruses</taxon>
        <taxon>Duplodnaviria</taxon>
        <taxon>Heunggongvirae</taxon>
        <taxon>Uroviricota</taxon>
        <taxon>Caudoviricetes</taxon>
        <taxon>Predatorvirus</taxon>
        <taxon>Predatorvirus predator</taxon>
    </lineage>
</organism>
<dbReference type="KEGG" id="vg:6450046"/>
<keyword evidence="2" id="KW-1185">Reference proteome</keyword>
<dbReference type="Proteomes" id="UP000000621">
    <property type="component" value="Segment"/>
</dbReference>
<dbReference type="EMBL" id="EU770222">
    <property type="protein sequence ID" value="ACF05178.1"/>
    <property type="molecule type" value="Genomic_DNA"/>
</dbReference>
<reference evidence="1 2" key="1">
    <citation type="submission" date="2008-05" db="EMBL/GenBank/DDBJ databases">
        <authorList>
            <person name="Weber R.J."/>
            <person name="Jacobs-Sera D."/>
            <person name="Houtz J."/>
            <person name="Hendrix R.W."/>
            <person name="Hatfull G.H."/>
        </authorList>
    </citation>
    <scope>NUCLEOTIDE SEQUENCE [LARGE SCALE GENOMIC DNA]</scope>
</reference>
<name>B3VMA8_9CAUD</name>
<evidence type="ECO:0000313" key="2">
    <source>
        <dbReference type="Proteomes" id="UP000000621"/>
    </source>
</evidence>
<gene>
    <name evidence="1" type="ORF">PREDATOR_81</name>
</gene>
<sequence>MPELPKVRLALDQARLHRGTVQRVQKSEMRIHMEATQVSNRDFLILDEACFDPQLGRPAKAVVNVNSITSVQECVFDDFVTMDKQETFVGSVVAVNAGTTVVLKVRDKVQDILINIMELTHGKNFRIEDGWHDQFEVKATPESPSNNVDSETK</sequence>
<protein>
    <submittedName>
        <fullName evidence="1">Uncharacterized protein</fullName>
    </submittedName>
</protein>
<accession>B3VMA8</accession>